<feature type="domain" description="Fatty acid desaturase" evidence="13">
    <location>
        <begin position="102"/>
        <end position="304"/>
    </location>
</feature>
<dbReference type="Pfam" id="PF00487">
    <property type="entry name" value="FA_desaturase"/>
    <property type="match status" value="1"/>
</dbReference>
<dbReference type="EMBL" id="VOSB01000005">
    <property type="protein sequence ID" value="TXE19120.1"/>
    <property type="molecule type" value="Genomic_DNA"/>
</dbReference>
<feature type="transmembrane region" description="Helical" evidence="12">
    <location>
        <begin position="68"/>
        <end position="86"/>
    </location>
</feature>
<dbReference type="GO" id="GO:0005886">
    <property type="term" value="C:plasma membrane"/>
    <property type="evidence" value="ECO:0007669"/>
    <property type="project" value="UniProtKB-SubCell"/>
</dbReference>
<evidence type="ECO:0000256" key="6">
    <source>
        <dbReference type="ARBA" id="ARBA00022723"/>
    </source>
</evidence>
<evidence type="ECO:0000256" key="7">
    <source>
        <dbReference type="ARBA" id="ARBA00022989"/>
    </source>
</evidence>
<gene>
    <name evidence="14" type="ORF">ES692_04495</name>
</gene>
<dbReference type="GO" id="GO:0046872">
    <property type="term" value="F:metal ion binding"/>
    <property type="evidence" value="ECO:0007669"/>
    <property type="project" value="UniProtKB-KW"/>
</dbReference>
<keyword evidence="9" id="KW-0408">Iron</keyword>
<comment type="similarity">
    <text evidence="2">Belongs to the fatty acid desaturase type 1 family. AlkB subfamily.</text>
</comment>
<dbReference type="Proteomes" id="UP000321938">
    <property type="component" value="Unassembled WGS sequence"/>
</dbReference>
<evidence type="ECO:0000313" key="14">
    <source>
        <dbReference type="EMBL" id="TXE19120.1"/>
    </source>
</evidence>
<keyword evidence="11 12" id="KW-0472">Membrane</keyword>
<keyword evidence="8" id="KW-0560">Oxidoreductase</keyword>
<keyword evidence="5 12" id="KW-0812">Transmembrane</keyword>
<dbReference type="STRING" id="1123037.GCA_000425305_00056"/>
<keyword evidence="6" id="KW-0479">Metal-binding</keyword>
<proteinExistence type="inferred from homology"/>
<feature type="transmembrane region" description="Helical" evidence="12">
    <location>
        <begin position="98"/>
        <end position="118"/>
    </location>
</feature>
<dbReference type="CDD" id="cd03512">
    <property type="entry name" value="Alkane-hydroxylase"/>
    <property type="match status" value="1"/>
</dbReference>
<evidence type="ECO:0000256" key="9">
    <source>
        <dbReference type="ARBA" id="ARBA00023004"/>
    </source>
</evidence>
<dbReference type="GO" id="GO:0004497">
    <property type="term" value="F:monooxygenase activity"/>
    <property type="evidence" value="ECO:0007669"/>
    <property type="project" value="UniProtKB-KW"/>
</dbReference>
<keyword evidence="4" id="KW-0997">Cell inner membrane</keyword>
<organism evidence="14 15">
    <name type="scientific">Psychroserpens burtonensis</name>
    <dbReference type="NCBI Taxonomy" id="49278"/>
    <lineage>
        <taxon>Bacteria</taxon>
        <taxon>Pseudomonadati</taxon>
        <taxon>Bacteroidota</taxon>
        <taxon>Flavobacteriia</taxon>
        <taxon>Flavobacteriales</taxon>
        <taxon>Flavobacteriaceae</taxon>
        <taxon>Psychroserpens</taxon>
    </lineage>
</organism>
<evidence type="ECO:0000313" key="15">
    <source>
        <dbReference type="Proteomes" id="UP000321938"/>
    </source>
</evidence>
<reference evidence="14 15" key="1">
    <citation type="submission" date="2019-08" db="EMBL/GenBank/DDBJ databases">
        <title>Genome of Psychroserpens burtonensis ACAM 167.</title>
        <authorList>
            <person name="Bowman J.P."/>
        </authorList>
    </citation>
    <scope>NUCLEOTIDE SEQUENCE [LARGE SCALE GENOMIC DNA]</scope>
    <source>
        <strain evidence="14 15">ACAM 167</strain>
    </source>
</reference>
<dbReference type="RefSeq" id="WP_147231226.1">
    <property type="nucleotide sequence ID" value="NZ_VOSB01000005.1"/>
</dbReference>
<dbReference type="PANTHER" id="PTHR38674:SF1">
    <property type="entry name" value="ALKANE 1-MONOOXYGENASE 1"/>
    <property type="match status" value="1"/>
</dbReference>
<dbReference type="InterPro" id="IPR033885">
    <property type="entry name" value="AlkB/XylM"/>
</dbReference>
<evidence type="ECO:0000256" key="11">
    <source>
        <dbReference type="ARBA" id="ARBA00023136"/>
    </source>
</evidence>
<keyword evidence="15" id="KW-1185">Reference proteome</keyword>
<evidence type="ECO:0000256" key="5">
    <source>
        <dbReference type="ARBA" id="ARBA00022692"/>
    </source>
</evidence>
<comment type="caution">
    <text evidence="14">The sequence shown here is derived from an EMBL/GenBank/DDBJ whole genome shotgun (WGS) entry which is preliminary data.</text>
</comment>
<evidence type="ECO:0000256" key="10">
    <source>
        <dbReference type="ARBA" id="ARBA00023033"/>
    </source>
</evidence>
<evidence type="ECO:0000256" key="4">
    <source>
        <dbReference type="ARBA" id="ARBA00022519"/>
    </source>
</evidence>
<dbReference type="OrthoDB" id="4759734at2"/>
<dbReference type="PANTHER" id="PTHR38674">
    <property type="entry name" value="ALKANE 1-MONOOXYGENASE 1"/>
    <property type="match status" value="1"/>
</dbReference>
<protein>
    <submittedName>
        <fullName evidence="14">Alkane 1-monooxygenase</fullName>
    </submittedName>
</protein>
<evidence type="ECO:0000259" key="13">
    <source>
        <dbReference type="Pfam" id="PF00487"/>
    </source>
</evidence>
<keyword evidence="10 14" id="KW-0503">Monooxygenase</keyword>
<sequence length="347" mass="40084">MKDLKYLAAFSIPLVAFISVYFKGSLVFLTPVFAFVIIPLLELIFPVDTKNLTSEDVDNRLKKKVFDWLLYLNIPIVYGLVFFGIYEAANTVIETYELVGMIISVGIVLGVNGINVAHELGHRQATNERFLGKALLLPSLYMHFFIEHNFGHHLNAATQEDPATARYNQTVYSFWFTSIFRQYVGAWKIQNKLLKTNNQSFLSVNNDMFWYTVLQLSYLTSVFLVFGHIGLLFSISAGIIGVLLLESVNYIEHYGLLRLKTKSGRYERVKEMHSWNSNHVIGRIVLYELTRHSHHHFKSSKKYQVLDCHDESPQMPFGYPTSMVLAMLPPLWFRIMNKRVPKEMKII</sequence>
<feature type="transmembrane region" description="Helical" evidence="12">
    <location>
        <begin position="317"/>
        <end position="335"/>
    </location>
</feature>
<keyword evidence="7 12" id="KW-1133">Transmembrane helix</keyword>
<dbReference type="AlphaFoldDB" id="A0A5C7BJ32"/>
<name>A0A5C7BJ32_9FLAO</name>
<dbReference type="GO" id="GO:0006629">
    <property type="term" value="P:lipid metabolic process"/>
    <property type="evidence" value="ECO:0007669"/>
    <property type="project" value="InterPro"/>
</dbReference>
<comment type="subcellular location">
    <subcellularLocation>
        <location evidence="1">Cell inner membrane</location>
        <topology evidence="1">Multi-pass membrane protein</topology>
    </subcellularLocation>
</comment>
<evidence type="ECO:0000256" key="12">
    <source>
        <dbReference type="SAM" id="Phobius"/>
    </source>
</evidence>
<dbReference type="InterPro" id="IPR005804">
    <property type="entry name" value="FA_desaturase_dom"/>
</dbReference>
<evidence type="ECO:0000256" key="1">
    <source>
        <dbReference type="ARBA" id="ARBA00004429"/>
    </source>
</evidence>
<feature type="transmembrane region" description="Helical" evidence="12">
    <location>
        <begin position="231"/>
        <end position="251"/>
    </location>
</feature>
<accession>A0A5C7BJ32</accession>
<keyword evidence="3" id="KW-1003">Cell membrane</keyword>
<feature type="transmembrane region" description="Helical" evidence="12">
    <location>
        <begin position="28"/>
        <end position="47"/>
    </location>
</feature>
<evidence type="ECO:0000256" key="2">
    <source>
        <dbReference type="ARBA" id="ARBA00010823"/>
    </source>
</evidence>
<evidence type="ECO:0000256" key="3">
    <source>
        <dbReference type="ARBA" id="ARBA00022475"/>
    </source>
</evidence>
<evidence type="ECO:0000256" key="8">
    <source>
        <dbReference type="ARBA" id="ARBA00023002"/>
    </source>
</evidence>